<feature type="compositionally biased region" description="Low complexity" evidence="3">
    <location>
        <begin position="16"/>
        <end position="28"/>
    </location>
</feature>
<comment type="similarity">
    <text evidence="1">Belongs to the small GTPase superfamily. RGK family.</text>
</comment>
<organism evidence="4">
    <name type="scientific">Nyssomyia neivai</name>
    <dbReference type="NCBI Taxonomy" id="330878"/>
    <lineage>
        <taxon>Eukaryota</taxon>
        <taxon>Metazoa</taxon>
        <taxon>Ecdysozoa</taxon>
        <taxon>Arthropoda</taxon>
        <taxon>Hexapoda</taxon>
        <taxon>Insecta</taxon>
        <taxon>Pterygota</taxon>
        <taxon>Neoptera</taxon>
        <taxon>Endopterygota</taxon>
        <taxon>Diptera</taxon>
        <taxon>Nematocera</taxon>
        <taxon>Psychodoidea</taxon>
        <taxon>Psychodidae</taxon>
        <taxon>Nyssomyia</taxon>
    </lineage>
</organism>
<evidence type="ECO:0000313" key="4">
    <source>
        <dbReference type="EMBL" id="JAV07154.1"/>
    </source>
</evidence>
<accession>A0A1L8DLC1</accession>
<reference evidence="4" key="1">
    <citation type="submission" date="2016-12" db="EMBL/GenBank/DDBJ databases">
        <title>An insight into the sialome and mialome of the sand fly, Nyssomyia neivai.</title>
        <authorList>
            <person name="Sebastian V."/>
            <person name="Goulart T.M."/>
            <person name="Oliveira W."/>
            <person name="Calvo E."/>
            <person name="Oliveira L.F."/>
            <person name="Pinto M.C."/>
            <person name="Rosselino A.M."/>
            <person name="Ribeiro J.M."/>
        </authorList>
    </citation>
    <scope>NUCLEOTIDE SEQUENCE</scope>
</reference>
<dbReference type="GO" id="GO:0005525">
    <property type="term" value="F:GTP binding"/>
    <property type="evidence" value="ECO:0007669"/>
    <property type="project" value="InterPro"/>
</dbReference>
<dbReference type="GO" id="GO:0005246">
    <property type="term" value="F:calcium channel regulator activity"/>
    <property type="evidence" value="ECO:0007669"/>
    <property type="project" value="TreeGrafter"/>
</dbReference>
<dbReference type="AlphaFoldDB" id="A0A1L8DLC1"/>
<feature type="compositionally biased region" description="Basic and acidic residues" evidence="3">
    <location>
        <begin position="48"/>
        <end position="61"/>
    </location>
</feature>
<feature type="region of interest" description="Disordered" evidence="3">
    <location>
        <begin position="1"/>
        <end position="158"/>
    </location>
</feature>
<dbReference type="PANTHER" id="PTHR45775">
    <property type="entry name" value="RAD, GEM/KIR FAMILY MEMBER 2, ISOFORM C"/>
    <property type="match status" value="1"/>
</dbReference>
<evidence type="ECO:0000256" key="1">
    <source>
        <dbReference type="ARBA" id="ARBA00008846"/>
    </source>
</evidence>
<feature type="region of interest" description="Disordered" evidence="3">
    <location>
        <begin position="441"/>
        <end position="547"/>
    </location>
</feature>
<protein>
    <submittedName>
        <fullName evidence="4">Putative ras-related gtpase</fullName>
    </submittedName>
</protein>
<feature type="compositionally biased region" description="Polar residues" evidence="3">
    <location>
        <begin position="129"/>
        <end position="138"/>
    </location>
</feature>
<feature type="region of interest" description="Disordered" evidence="3">
    <location>
        <begin position="195"/>
        <end position="232"/>
    </location>
</feature>
<dbReference type="FunFam" id="3.40.50.300:FF:000664">
    <property type="entry name" value="Uncharacterized protein, isoform B"/>
    <property type="match status" value="1"/>
</dbReference>
<evidence type="ECO:0000256" key="2">
    <source>
        <dbReference type="ARBA" id="ARBA00022553"/>
    </source>
</evidence>
<feature type="compositionally biased region" description="Polar residues" evidence="3">
    <location>
        <begin position="219"/>
        <end position="228"/>
    </location>
</feature>
<dbReference type="InterPro" id="IPR051641">
    <property type="entry name" value="RGK_GTP-binding_reg"/>
</dbReference>
<dbReference type="InterPro" id="IPR001806">
    <property type="entry name" value="Small_GTPase"/>
</dbReference>
<dbReference type="PROSITE" id="PS51419">
    <property type="entry name" value="RAB"/>
    <property type="match status" value="1"/>
</dbReference>
<dbReference type="GO" id="GO:0003924">
    <property type="term" value="F:GTPase activity"/>
    <property type="evidence" value="ECO:0007669"/>
    <property type="project" value="InterPro"/>
</dbReference>
<evidence type="ECO:0000256" key="3">
    <source>
        <dbReference type="SAM" id="MobiDB-lite"/>
    </source>
</evidence>
<dbReference type="PRINTS" id="PR00449">
    <property type="entry name" value="RASTRNSFRMNG"/>
</dbReference>
<feature type="compositionally biased region" description="Low complexity" evidence="3">
    <location>
        <begin position="501"/>
        <end position="523"/>
    </location>
</feature>
<dbReference type="SUPFAM" id="SSF52540">
    <property type="entry name" value="P-loop containing nucleoside triphosphate hydrolases"/>
    <property type="match status" value="1"/>
</dbReference>
<proteinExistence type="inferred from homology"/>
<dbReference type="EMBL" id="GFDF01006930">
    <property type="protein sequence ID" value="JAV07154.1"/>
    <property type="molecule type" value="Transcribed_RNA"/>
</dbReference>
<feature type="compositionally biased region" description="Low complexity" evidence="3">
    <location>
        <begin position="203"/>
        <end position="212"/>
    </location>
</feature>
<name>A0A1L8DLC1_9DIPT</name>
<dbReference type="Gene3D" id="3.40.50.300">
    <property type="entry name" value="P-loop containing nucleotide triphosphate hydrolases"/>
    <property type="match status" value="1"/>
</dbReference>
<dbReference type="SMART" id="SM00175">
    <property type="entry name" value="RAB"/>
    <property type="match status" value="1"/>
</dbReference>
<dbReference type="SMART" id="SM00173">
    <property type="entry name" value="RAS"/>
    <property type="match status" value="1"/>
</dbReference>
<feature type="compositionally biased region" description="Polar residues" evidence="3">
    <location>
        <begin position="524"/>
        <end position="534"/>
    </location>
</feature>
<sequence length="594" mass="65256">MSDAGHFLLPNLQQVTPGTPTSAATTPSHGNLPPTPGSALNSPASKTLGEKNTHKLPDIKSQKSPVFNRRRSSSVTLAQPPTDLHRFSSVRGTEDVTAWRGDPGGGSGNSTGYSRERYCKSPVNRPQADCTTPGSSRPTKQKQRMRTASMPAENRKPRLSELRRSAIHCADVDIEYYRLRSFSITSHGICNLGDSMRSRRSRSINSVTSSNSGRDRHNSNASQTTTNDLAMDTEQGDSTTAYKVAMLGASGVGKTALTYQFTTSEYICAYDLSLDDDYGQKTVSVLLDGQETDLEIIDHPACEMSTEAFCSTYNIDIFVVVYSVVDRKTFKAAEKVLHYLKDNEMLLTRGAILVGNKTDLERHREVPTQGGRRLAKEVSCKFIETSSGLDHNVDELLVGIVAQVKLNPQRLCNLTEEQKQGLRLAGIPGCSVVNKVKEEEMEAAKARKRQGAHSSGPLNALDLHTLKNSFENKENIPRRTRNRQRQPQKSGLNEEDEDNKSTTSSVSSSSSSSLNENEVNLLSQGSTSCSSTPTKHPAPYDAPKTAKKKNLAAEKAVARFSNRTKLFLTSFLKFKKNLRGKRRNSNSCSDLFVI</sequence>
<dbReference type="InterPro" id="IPR027417">
    <property type="entry name" value="P-loop_NTPase"/>
</dbReference>
<keyword evidence="2" id="KW-0597">Phosphoprotein</keyword>
<dbReference type="PROSITE" id="PS51421">
    <property type="entry name" value="RAS"/>
    <property type="match status" value="1"/>
</dbReference>
<dbReference type="GO" id="GO:0005886">
    <property type="term" value="C:plasma membrane"/>
    <property type="evidence" value="ECO:0007669"/>
    <property type="project" value="TreeGrafter"/>
</dbReference>
<dbReference type="Pfam" id="PF00071">
    <property type="entry name" value="Ras"/>
    <property type="match status" value="1"/>
</dbReference>
<dbReference type="PANTHER" id="PTHR45775:SF6">
    <property type="entry name" value="RAD, GEM_KIR FAMILY MEMBER 2, ISOFORM C"/>
    <property type="match status" value="1"/>
</dbReference>
<dbReference type="SMART" id="SM00174">
    <property type="entry name" value="RHO"/>
    <property type="match status" value="1"/>
</dbReference>